<accession>A0A1G2RAC6</accession>
<dbReference type="PIRSF" id="PIRSF001434">
    <property type="entry name" value="CGS"/>
    <property type="match status" value="1"/>
</dbReference>
<name>A0A1G2RAC6_9BACT</name>
<dbReference type="InterPro" id="IPR015421">
    <property type="entry name" value="PyrdxlP-dep_Trfase_major"/>
</dbReference>
<dbReference type="PANTHER" id="PTHR11808">
    <property type="entry name" value="TRANS-SULFURATION ENZYME FAMILY MEMBER"/>
    <property type="match status" value="1"/>
</dbReference>
<feature type="modified residue" description="N6-(pyridoxal phosphate)lysine" evidence="3">
    <location>
        <position position="228"/>
    </location>
</feature>
<dbReference type="Proteomes" id="UP000179258">
    <property type="component" value="Unassembled WGS sequence"/>
</dbReference>
<dbReference type="Pfam" id="PF01053">
    <property type="entry name" value="Cys_Met_Meta_PP"/>
    <property type="match status" value="2"/>
</dbReference>
<feature type="region of interest" description="Disordered" evidence="5">
    <location>
        <begin position="1"/>
        <end position="26"/>
    </location>
</feature>
<evidence type="ECO:0000256" key="4">
    <source>
        <dbReference type="RuleBase" id="RU362118"/>
    </source>
</evidence>
<dbReference type="GO" id="GO:0019346">
    <property type="term" value="P:transsulfuration"/>
    <property type="evidence" value="ECO:0007669"/>
    <property type="project" value="InterPro"/>
</dbReference>
<comment type="similarity">
    <text evidence="4">Belongs to the trans-sulfuration enzymes family.</text>
</comment>
<dbReference type="Gene3D" id="3.40.640.10">
    <property type="entry name" value="Type I PLP-dependent aspartate aminotransferase-like (Major domain)"/>
    <property type="match status" value="1"/>
</dbReference>
<evidence type="ECO:0000256" key="5">
    <source>
        <dbReference type="SAM" id="MobiDB-lite"/>
    </source>
</evidence>
<gene>
    <name evidence="6" type="ORF">A3D59_02815</name>
</gene>
<dbReference type="GO" id="GO:0030170">
    <property type="term" value="F:pyridoxal phosphate binding"/>
    <property type="evidence" value="ECO:0007669"/>
    <property type="project" value="InterPro"/>
</dbReference>
<protein>
    <recommendedName>
        <fullName evidence="8">Cystathionine gamma-lyase</fullName>
    </recommendedName>
</protein>
<comment type="caution">
    <text evidence="6">The sequence shown here is derived from an EMBL/GenBank/DDBJ whole genome shotgun (WGS) entry which is preliminary data.</text>
</comment>
<evidence type="ECO:0000256" key="2">
    <source>
        <dbReference type="ARBA" id="ARBA00022898"/>
    </source>
</evidence>
<dbReference type="InterPro" id="IPR015424">
    <property type="entry name" value="PyrdxlP-dep_Trfase"/>
</dbReference>
<dbReference type="InterPro" id="IPR015422">
    <property type="entry name" value="PyrdxlP-dep_Trfase_small"/>
</dbReference>
<dbReference type="AlphaFoldDB" id="A0A1G2RAC6"/>
<evidence type="ECO:0000256" key="3">
    <source>
        <dbReference type="PIRSR" id="PIRSR001434-2"/>
    </source>
</evidence>
<dbReference type="GO" id="GO:0005737">
    <property type="term" value="C:cytoplasm"/>
    <property type="evidence" value="ECO:0007669"/>
    <property type="project" value="TreeGrafter"/>
</dbReference>
<dbReference type="EMBL" id="MHTX01000002">
    <property type="protein sequence ID" value="OHA69031.1"/>
    <property type="molecule type" value="Genomic_DNA"/>
</dbReference>
<dbReference type="SUPFAM" id="SSF53383">
    <property type="entry name" value="PLP-dependent transferases"/>
    <property type="match status" value="1"/>
</dbReference>
<comment type="cofactor">
    <cofactor evidence="1 4">
        <name>pyridoxal 5'-phosphate</name>
        <dbReference type="ChEBI" id="CHEBI:597326"/>
    </cofactor>
</comment>
<feature type="compositionally biased region" description="Basic and acidic residues" evidence="5">
    <location>
        <begin position="12"/>
        <end position="21"/>
    </location>
</feature>
<keyword evidence="2 3" id="KW-0663">Pyridoxal phosphate</keyword>
<evidence type="ECO:0008006" key="8">
    <source>
        <dbReference type="Google" id="ProtNLM"/>
    </source>
</evidence>
<evidence type="ECO:0000313" key="6">
    <source>
        <dbReference type="EMBL" id="OHA69031.1"/>
    </source>
</evidence>
<organism evidence="6 7">
    <name type="scientific">Candidatus Wildermuthbacteria bacterium RIFCSPHIGHO2_02_FULL_47_17</name>
    <dbReference type="NCBI Taxonomy" id="1802452"/>
    <lineage>
        <taxon>Bacteria</taxon>
        <taxon>Candidatus Wildermuthiibacteriota</taxon>
    </lineage>
</organism>
<evidence type="ECO:0000256" key="1">
    <source>
        <dbReference type="ARBA" id="ARBA00001933"/>
    </source>
</evidence>
<evidence type="ECO:0000313" key="7">
    <source>
        <dbReference type="Proteomes" id="UP000179258"/>
    </source>
</evidence>
<reference evidence="6 7" key="1">
    <citation type="journal article" date="2016" name="Nat. Commun.">
        <title>Thousands of microbial genomes shed light on interconnected biogeochemical processes in an aquifer system.</title>
        <authorList>
            <person name="Anantharaman K."/>
            <person name="Brown C.T."/>
            <person name="Hug L.A."/>
            <person name="Sharon I."/>
            <person name="Castelle C.J."/>
            <person name="Probst A.J."/>
            <person name="Thomas B.C."/>
            <person name="Singh A."/>
            <person name="Wilkins M.J."/>
            <person name="Karaoz U."/>
            <person name="Brodie E.L."/>
            <person name="Williams K.H."/>
            <person name="Hubbard S.S."/>
            <person name="Banfield J.F."/>
        </authorList>
    </citation>
    <scope>NUCLEOTIDE SEQUENCE [LARGE SCALE GENOMIC DNA]</scope>
</reference>
<sequence>MRKGFGTRALHAGKDKGERGHNTPICPSASWEIRTEKELKAGLSGKLPIYHRYGGNPTISYVERKISDLEGGAETRLLASGMAAVNMVVHGAMKSGDHAIFIGPMYGGTYDTIQRLRRREGYNFTLLAATDPDLPQKVYSAIFERTALIWGEITTNPTLATWDVPGIKEVLDRRFLELKQQRPVSVAQEAAIAKWRKPILGVDPSFTGPYNFRAFEHGADVIGNSDTKYRGGHGAFVLGSVTVSEQLLEENPDFWREANQWAVEVGPVPDPQPARLLGWFLEDIHVRAPVHNRNANIVARFFECHPAVLSVSYPGLRKDKNDLQYDIARKLLVTPNGDNGYGGMVTFRLEGGLDAVKRFLFAPRNSGSVIVHKASLGYTKTICESPVLLSQHSMLPADKELFGITDDLIRLSVGLEDIEDILADLKYRLKRSQR</sequence>
<dbReference type="GO" id="GO:0016846">
    <property type="term" value="F:carbon-sulfur lyase activity"/>
    <property type="evidence" value="ECO:0007669"/>
    <property type="project" value="TreeGrafter"/>
</dbReference>
<proteinExistence type="inferred from homology"/>
<dbReference type="InterPro" id="IPR000277">
    <property type="entry name" value="Cys/Met-Metab_PyrdxlP-dep_enz"/>
</dbReference>
<dbReference type="Gene3D" id="3.90.1150.10">
    <property type="entry name" value="Aspartate Aminotransferase, domain 1"/>
    <property type="match status" value="1"/>
</dbReference>